<evidence type="ECO:0000313" key="8">
    <source>
        <dbReference type="EMBL" id="MDJ1169271.1"/>
    </source>
</evidence>
<dbReference type="EMBL" id="JAQOSP010000052">
    <property type="protein sequence ID" value="MDJ1169271.1"/>
    <property type="molecule type" value="Genomic_DNA"/>
</dbReference>
<comment type="subcellular location">
    <subcellularLocation>
        <location evidence="6">Cell membrane</location>
        <topology evidence="6">Multi-pass membrane protein</topology>
    </subcellularLocation>
    <subcellularLocation>
        <location evidence="1">Membrane</location>
        <topology evidence="1">Multi-pass membrane protein</topology>
    </subcellularLocation>
</comment>
<gene>
    <name evidence="8" type="ORF">PMG71_07520</name>
</gene>
<feature type="transmembrane region" description="Helical" evidence="7">
    <location>
        <begin position="195"/>
        <end position="213"/>
    </location>
</feature>
<feature type="transmembrane region" description="Helical" evidence="7">
    <location>
        <begin position="118"/>
        <end position="139"/>
    </location>
</feature>
<sequence>MNPLINLIGRVGIAHPTDLITTLPIWNWLIEPLEYGFLVRALWVSAFVGLVCAVLSCYITLKGWSLMGDAVSHAVVPGVVVAYAFNIPFAIGAFLFGFGATVAIGYVQSKTRLKEDAVIGVIFTGFFAFGLVLITKIPSNVDLFHILFGNVLGISDSDIIQTLIAGIITLLVIGLRRKDLLLFCFDPNHAKAIGLNIQLMYYTLLSVLALTIVTALQTAGIILVIAMLVTPGSTAYLLTDRFDRMMALSITSSVLSCILGTYLSYHLDISTGGAIVVLLTIFFILTMVFAPKYGILAQQGRIISSPVNGLGSGQDARTPPSP</sequence>
<evidence type="ECO:0000256" key="6">
    <source>
        <dbReference type="RuleBase" id="RU003943"/>
    </source>
</evidence>
<dbReference type="PANTHER" id="PTHR30477">
    <property type="entry name" value="ABC-TRANSPORTER METAL-BINDING PROTEIN"/>
    <property type="match status" value="1"/>
</dbReference>
<evidence type="ECO:0000256" key="1">
    <source>
        <dbReference type="ARBA" id="ARBA00004141"/>
    </source>
</evidence>
<keyword evidence="3 6" id="KW-0812">Transmembrane</keyword>
<dbReference type="InterPro" id="IPR037294">
    <property type="entry name" value="ABC_BtuC-like"/>
</dbReference>
<dbReference type="SUPFAM" id="SSF81345">
    <property type="entry name" value="ABC transporter involved in vitamin B12 uptake, BtuC"/>
    <property type="match status" value="1"/>
</dbReference>
<evidence type="ECO:0000256" key="3">
    <source>
        <dbReference type="ARBA" id="ARBA00022692"/>
    </source>
</evidence>
<feature type="transmembrane region" description="Helical" evidence="7">
    <location>
        <begin position="271"/>
        <end position="291"/>
    </location>
</feature>
<keyword evidence="9" id="KW-1185">Reference proteome</keyword>
<feature type="transmembrane region" description="Helical" evidence="7">
    <location>
        <begin position="81"/>
        <end position="106"/>
    </location>
</feature>
<keyword evidence="4 7" id="KW-1133">Transmembrane helix</keyword>
<evidence type="ECO:0000256" key="4">
    <source>
        <dbReference type="ARBA" id="ARBA00022989"/>
    </source>
</evidence>
<feature type="transmembrane region" description="Helical" evidence="7">
    <location>
        <begin position="159"/>
        <end position="175"/>
    </location>
</feature>
<comment type="similarity">
    <text evidence="2 6">Belongs to the ABC-3 integral membrane protein family.</text>
</comment>
<evidence type="ECO:0000256" key="5">
    <source>
        <dbReference type="ARBA" id="ARBA00023136"/>
    </source>
</evidence>
<dbReference type="PANTHER" id="PTHR30477:SF13">
    <property type="entry name" value="IRON TRANSPORT SYSTEM MEMBRANE PROTEIN HI_0360-RELATED"/>
    <property type="match status" value="1"/>
</dbReference>
<dbReference type="Pfam" id="PF00950">
    <property type="entry name" value="ABC-3"/>
    <property type="match status" value="1"/>
</dbReference>
<keyword evidence="5 7" id="KW-0472">Membrane</keyword>
<dbReference type="Gene3D" id="1.10.3470.10">
    <property type="entry name" value="ABC transporter involved in vitamin B12 uptake, BtuC"/>
    <property type="match status" value="1"/>
</dbReference>
<keyword evidence="6" id="KW-0813">Transport</keyword>
<dbReference type="InterPro" id="IPR001626">
    <property type="entry name" value="ABC_TroCD"/>
</dbReference>
<dbReference type="Proteomes" id="UP001235303">
    <property type="component" value="Unassembled WGS sequence"/>
</dbReference>
<accession>A0ABT7AQV2</accession>
<organism evidence="8 9">
    <name type="scientific">Roseofilum acuticapitatum BLCC-M154</name>
    <dbReference type="NCBI Taxonomy" id="3022444"/>
    <lineage>
        <taxon>Bacteria</taxon>
        <taxon>Bacillati</taxon>
        <taxon>Cyanobacteriota</taxon>
        <taxon>Cyanophyceae</taxon>
        <taxon>Desertifilales</taxon>
        <taxon>Desertifilaceae</taxon>
        <taxon>Roseofilum</taxon>
        <taxon>Roseofilum acuticapitatum</taxon>
    </lineage>
</organism>
<comment type="caution">
    <text evidence="8">The sequence shown here is derived from an EMBL/GenBank/DDBJ whole genome shotgun (WGS) entry which is preliminary data.</text>
</comment>
<reference evidence="8 9" key="1">
    <citation type="submission" date="2023-01" db="EMBL/GenBank/DDBJ databases">
        <title>Novel diversity within Roseofilum (Cyanobacteria; Desertifilaceae) from marine benthic mats with descriptions of four novel species.</title>
        <authorList>
            <person name="Wang Y."/>
            <person name="Berthold D.E."/>
            <person name="Hu J."/>
            <person name="Lefler F.W."/>
            <person name="Laughinghouse H.D. IV."/>
        </authorList>
    </citation>
    <scope>NUCLEOTIDE SEQUENCE [LARGE SCALE GENOMIC DNA]</scope>
    <source>
        <strain evidence="8 9">BLCC-M154</strain>
    </source>
</reference>
<feature type="transmembrane region" description="Helical" evidence="7">
    <location>
        <begin position="219"/>
        <end position="238"/>
    </location>
</feature>
<evidence type="ECO:0000313" key="9">
    <source>
        <dbReference type="Proteomes" id="UP001235303"/>
    </source>
</evidence>
<evidence type="ECO:0000256" key="7">
    <source>
        <dbReference type="SAM" id="Phobius"/>
    </source>
</evidence>
<proteinExistence type="inferred from homology"/>
<feature type="transmembrane region" description="Helical" evidence="7">
    <location>
        <begin position="37"/>
        <end position="61"/>
    </location>
</feature>
<feature type="transmembrane region" description="Helical" evidence="7">
    <location>
        <begin position="245"/>
        <end position="265"/>
    </location>
</feature>
<evidence type="ECO:0000256" key="2">
    <source>
        <dbReference type="ARBA" id="ARBA00008034"/>
    </source>
</evidence>
<protein>
    <submittedName>
        <fullName evidence="8">Metal ABC transporter permease</fullName>
    </submittedName>
</protein>
<dbReference type="CDD" id="cd06550">
    <property type="entry name" value="TM_ABC_iron-siderophores_like"/>
    <property type="match status" value="1"/>
</dbReference>
<name>A0ABT7AQV2_9CYAN</name>